<keyword evidence="1" id="KW-1185">Reference proteome</keyword>
<dbReference type="Proteomes" id="UP000095283">
    <property type="component" value="Unplaced"/>
</dbReference>
<dbReference type="AlphaFoldDB" id="A0A1I7XN56"/>
<protein>
    <submittedName>
        <fullName evidence="2">Uncharacterized protein</fullName>
    </submittedName>
</protein>
<organism evidence="1 2">
    <name type="scientific">Heterorhabditis bacteriophora</name>
    <name type="common">Entomopathogenic nematode worm</name>
    <dbReference type="NCBI Taxonomy" id="37862"/>
    <lineage>
        <taxon>Eukaryota</taxon>
        <taxon>Metazoa</taxon>
        <taxon>Ecdysozoa</taxon>
        <taxon>Nematoda</taxon>
        <taxon>Chromadorea</taxon>
        <taxon>Rhabditida</taxon>
        <taxon>Rhabditina</taxon>
        <taxon>Rhabditomorpha</taxon>
        <taxon>Strongyloidea</taxon>
        <taxon>Heterorhabditidae</taxon>
        <taxon>Heterorhabditis</taxon>
    </lineage>
</organism>
<accession>A0A1I7XN56</accession>
<reference evidence="2" key="1">
    <citation type="submission" date="2016-11" db="UniProtKB">
        <authorList>
            <consortium name="WormBaseParasite"/>
        </authorList>
    </citation>
    <scope>IDENTIFICATION</scope>
</reference>
<evidence type="ECO:0000313" key="1">
    <source>
        <dbReference type="Proteomes" id="UP000095283"/>
    </source>
</evidence>
<proteinExistence type="predicted"/>
<dbReference type="WBParaSite" id="Hba_19215">
    <property type="protein sequence ID" value="Hba_19215"/>
    <property type="gene ID" value="Hba_19215"/>
</dbReference>
<evidence type="ECO:0000313" key="2">
    <source>
        <dbReference type="WBParaSite" id="Hba_19215"/>
    </source>
</evidence>
<sequence>MTPGTTRIFITSVSTQIRYPGLPSTAGSKCIGGSIHSFIMIIQLKLSAKDLYINFTGTNNKTNGLAANVDGDETGFKQYV</sequence>
<name>A0A1I7XN56_HETBA</name>